<keyword evidence="1" id="KW-1133">Transmembrane helix</keyword>
<dbReference type="Proteomes" id="UP000029859">
    <property type="component" value="Unassembled WGS sequence"/>
</dbReference>
<evidence type="ECO:0000256" key="1">
    <source>
        <dbReference type="SAM" id="Phobius"/>
    </source>
</evidence>
<dbReference type="EMBL" id="JRHO01000010">
    <property type="protein sequence ID" value="KGK98767.1"/>
    <property type="molecule type" value="Genomic_DNA"/>
</dbReference>
<name>A0A099T0T8_METMT</name>
<dbReference type="Pfam" id="PF13686">
    <property type="entry name" value="DrsE_2"/>
    <property type="match status" value="2"/>
</dbReference>
<proteinExistence type="predicted"/>
<gene>
    <name evidence="2" type="ORF">LI82_05570</name>
</gene>
<dbReference type="PANTHER" id="PTHR34655">
    <property type="entry name" value="CONSERVED WITHIN P. AEROPHILUM"/>
    <property type="match status" value="1"/>
</dbReference>
<dbReference type="PANTHER" id="PTHR34655:SF2">
    <property type="entry name" value="PEROXIREDOXIN FAMILY PROTEIN"/>
    <property type="match status" value="1"/>
</dbReference>
<protein>
    <submittedName>
        <fullName evidence="2">NAD(FAD)-dependent dehydrogenase</fullName>
    </submittedName>
</protein>
<keyword evidence="3" id="KW-1185">Reference proteome</keyword>
<organism evidence="2 3">
    <name type="scientific">Methanococcoides methylutens</name>
    <dbReference type="NCBI Taxonomy" id="2226"/>
    <lineage>
        <taxon>Archaea</taxon>
        <taxon>Methanobacteriati</taxon>
        <taxon>Methanobacteriota</taxon>
        <taxon>Stenosarchaea group</taxon>
        <taxon>Methanomicrobia</taxon>
        <taxon>Methanosarcinales</taxon>
        <taxon>Methanosarcinaceae</taxon>
        <taxon>Methanococcoides</taxon>
    </lineage>
</organism>
<evidence type="ECO:0000313" key="2">
    <source>
        <dbReference type="EMBL" id="KGK98767.1"/>
    </source>
</evidence>
<accession>A0A099T0T8</accession>
<sequence length="145" mass="16089">MTDTAETTDKAVIIVHSGDLDKIYSALIVGNGALAMGMDVSMYFTFWGLQRLKKGGLEKGPLSKMHMLGLGKWMINKRMKAANVASLEKLMNDYKELGGKILACEMTMEIMGVKAEELRTEWIDEYGAVGTYVNEARDAKITLFI</sequence>
<feature type="transmembrane region" description="Helical" evidence="1">
    <location>
        <begin position="23"/>
        <end position="49"/>
    </location>
</feature>
<dbReference type="OrthoDB" id="69354at2157"/>
<dbReference type="InterPro" id="IPR032836">
    <property type="entry name" value="DsrE2-like"/>
</dbReference>
<comment type="caution">
    <text evidence="2">The sequence shown here is derived from an EMBL/GenBank/DDBJ whole genome shotgun (WGS) entry which is preliminary data.</text>
</comment>
<dbReference type="InterPro" id="IPR027396">
    <property type="entry name" value="DsrEFH-like"/>
</dbReference>
<keyword evidence="1" id="KW-0472">Membrane</keyword>
<evidence type="ECO:0000313" key="3">
    <source>
        <dbReference type="Proteomes" id="UP000029859"/>
    </source>
</evidence>
<dbReference type="RefSeq" id="WP_048193925.1">
    <property type="nucleotide sequence ID" value="NZ_CAAGSM010000003.1"/>
</dbReference>
<reference evidence="2 3" key="1">
    <citation type="submission" date="2014-09" db="EMBL/GenBank/DDBJ databases">
        <title>Draft genome sequence of an obligately methylotrophic methanogen, Methanococcoides methylutens, isolated from marine sediment.</title>
        <authorList>
            <person name="Guan Y."/>
            <person name="Ngugi D.K."/>
            <person name="Blom J."/>
            <person name="Ali S."/>
            <person name="Ferry J.G."/>
            <person name="Stingl U."/>
        </authorList>
    </citation>
    <scope>NUCLEOTIDE SEQUENCE [LARGE SCALE GENOMIC DNA]</scope>
    <source>
        <strain evidence="2 3">DSM 2657</strain>
    </source>
</reference>
<dbReference type="AlphaFoldDB" id="A0A099T0T8"/>
<keyword evidence="1" id="KW-0812">Transmembrane</keyword>
<dbReference type="Gene3D" id="3.40.1260.10">
    <property type="entry name" value="DsrEFH-like"/>
    <property type="match status" value="1"/>
</dbReference>
<dbReference type="SUPFAM" id="SSF75169">
    <property type="entry name" value="DsrEFH-like"/>
    <property type="match status" value="1"/>
</dbReference>